<keyword evidence="7" id="KW-0028">Amino-acid biosynthesis</keyword>
<evidence type="ECO:0000256" key="3">
    <source>
        <dbReference type="ARBA" id="ARBA00006904"/>
    </source>
</evidence>
<keyword evidence="5" id="KW-0963">Cytoplasm</keyword>
<evidence type="ECO:0000256" key="9">
    <source>
        <dbReference type="ARBA" id="ARBA00022898"/>
    </source>
</evidence>
<dbReference type="GO" id="GO:0006564">
    <property type="term" value="P:L-serine biosynthetic process"/>
    <property type="evidence" value="ECO:0007669"/>
    <property type="project" value="UniProtKB-KW"/>
</dbReference>
<dbReference type="Gene3D" id="3.90.1150.10">
    <property type="entry name" value="Aspartate Aminotransferase, domain 1"/>
    <property type="match status" value="1"/>
</dbReference>
<evidence type="ECO:0000256" key="12">
    <source>
        <dbReference type="SAM" id="MobiDB-lite"/>
    </source>
</evidence>
<dbReference type="SUPFAM" id="SSF53383">
    <property type="entry name" value="PLP-dependent transferases"/>
    <property type="match status" value="1"/>
</dbReference>
<dbReference type="Proteomes" id="UP000481643">
    <property type="component" value="Unassembled WGS sequence"/>
</dbReference>
<evidence type="ECO:0000256" key="2">
    <source>
        <dbReference type="ARBA" id="ARBA00005099"/>
    </source>
</evidence>
<dbReference type="PANTHER" id="PTHR21152">
    <property type="entry name" value="AMINOTRANSFERASE CLASS V"/>
    <property type="match status" value="1"/>
</dbReference>
<comment type="pathway">
    <text evidence="2">Amino-acid biosynthesis; L-serine biosynthesis; L-serine from 3-phospho-D-glycerate: step 2/3.</text>
</comment>
<dbReference type="CDD" id="cd01494">
    <property type="entry name" value="AAT_I"/>
    <property type="match status" value="1"/>
</dbReference>
<evidence type="ECO:0000313" key="13">
    <source>
        <dbReference type="EMBL" id="KAB2684367.1"/>
    </source>
</evidence>
<organism evidence="13 14">
    <name type="scientific">Brucella tritici</name>
    <dbReference type="NCBI Taxonomy" id="94626"/>
    <lineage>
        <taxon>Bacteria</taxon>
        <taxon>Pseudomonadati</taxon>
        <taxon>Pseudomonadota</taxon>
        <taxon>Alphaproteobacteria</taxon>
        <taxon>Hyphomicrobiales</taxon>
        <taxon>Brucellaceae</taxon>
        <taxon>Brucella/Ochrobactrum group</taxon>
        <taxon>Brucella</taxon>
    </lineage>
</organism>
<dbReference type="GO" id="GO:0004760">
    <property type="term" value="F:L-serine-pyruvate transaminase activity"/>
    <property type="evidence" value="ECO:0007669"/>
    <property type="project" value="TreeGrafter"/>
</dbReference>
<gene>
    <name evidence="13" type="ORF">F9L08_13810</name>
</gene>
<keyword evidence="10" id="KW-0718">Serine biosynthesis</keyword>
<evidence type="ECO:0000256" key="4">
    <source>
        <dbReference type="ARBA" id="ARBA00013030"/>
    </source>
</evidence>
<sequence length="389" mass="43035">MAKNRIKPKTRPKCPNFSSGPSAKRPGWSLKALSNALVGRSHRSYPAKRKLQEVIDRTRKILGIPVDYRIGIVPASDTGAMEMAIWSMLGCRGIDALAWESFGQEWVYDIETQLQIPNVRTLTSPYGDLPDLRNVDFDRDVVFTWNGTTSGVRIPDGEWISPARTGLTLCDATSAAFGMHLPWDKLDVVTWSWQKVLGGEGAHGMVVVSPRAIERLLQYTPPWPLPKILRVTNEGSLIDGIFAGETINTPSMIAVEDALDGLKWAASIGGLPELIRRCEANLATVSGWQENSEWASFLAKDGLRSCTSLCLRIHHSDVEALSVAQQRSMIDSMTTMLEHERVAYDIASYRSAPPGLRLWGGATVENEDIEAVLPWLDWAFAQTRHAGQV</sequence>
<comment type="caution">
    <text evidence="13">The sequence shown here is derived from an EMBL/GenBank/DDBJ whole genome shotgun (WGS) entry which is preliminary data.</text>
</comment>
<comment type="similarity">
    <text evidence="3">Belongs to the class-V pyridoxal-phosphate-dependent aminotransferase family. SerC subfamily.</text>
</comment>
<keyword evidence="9" id="KW-0663">Pyridoxal phosphate</keyword>
<dbReference type="InterPro" id="IPR022278">
    <property type="entry name" value="Pser_aminoTfrase"/>
</dbReference>
<name>A0A6L3YMY1_9HYPH</name>
<dbReference type="NCBIfam" id="TIGR01365">
    <property type="entry name" value="serC_2"/>
    <property type="match status" value="1"/>
</dbReference>
<dbReference type="EMBL" id="WBVX01000013">
    <property type="protein sequence ID" value="KAB2684367.1"/>
    <property type="molecule type" value="Genomic_DNA"/>
</dbReference>
<keyword evidence="8 13" id="KW-0808">Transferase</keyword>
<dbReference type="PIRSF" id="PIRSF000525">
    <property type="entry name" value="SerC"/>
    <property type="match status" value="1"/>
</dbReference>
<keyword evidence="6 13" id="KW-0032">Aminotransferase</keyword>
<evidence type="ECO:0000256" key="10">
    <source>
        <dbReference type="ARBA" id="ARBA00023299"/>
    </source>
</evidence>
<dbReference type="InterPro" id="IPR006271">
    <property type="entry name" value="Pser_aminoTfrase_methanosarc"/>
</dbReference>
<evidence type="ECO:0000256" key="7">
    <source>
        <dbReference type="ARBA" id="ARBA00022605"/>
    </source>
</evidence>
<feature type="region of interest" description="Disordered" evidence="12">
    <location>
        <begin position="1"/>
        <end position="25"/>
    </location>
</feature>
<dbReference type="GO" id="GO:0019265">
    <property type="term" value="P:glycine biosynthetic process, by transamination of glyoxylate"/>
    <property type="evidence" value="ECO:0007669"/>
    <property type="project" value="TreeGrafter"/>
</dbReference>
<evidence type="ECO:0000256" key="8">
    <source>
        <dbReference type="ARBA" id="ARBA00022679"/>
    </source>
</evidence>
<dbReference type="EC" id="2.6.1.52" evidence="4"/>
<dbReference type="InterPro" id="IPR015422">
    <property type="entry name" value="PyrdxlP-dep_Trfase_small"/>
</dbReference>
<dbReference type="InterPro" id="IPR015421">
    <property type="entry name" value="PyrdxlP-dep_Trfase_major"/>
</dbReference>
<evidence type="ECO:0000256" key="1">
    <source>
        <dbReference type="ARBA" id="ARBA00001933"/>
    </source>
</evidence>
<dbReference type="InterPro" id="IPR015424">
    <property type="entry name" value="PyrdxlP-dep_Trfase"/>
</dbReference>
<dbReference type="NCBIfam" id="NF002841">
    <property type="entry name" value="PRK03080.1-2"/>
    <property type="match status" value="1"/>
</dbReference>
<accession>A0A6L3YMY1</accession>
<dbReference type="GO" id="GO:0004648">
    <property type="term" value="F:O-phospho-L-serine:2-oxoglutarate aminotransferase activity"/>
    <property type="evidence" value="ECO:0007669"/>
    <property type="project" value="UniProtKB-EC"/>
</dbReference>
<comment type="cofactor">
    <cofactor evidence="1">
        <name>pyridoxal 5'-phosphate</name>
        <dbReference type="ChEBI" id="CHEBI:597326"/>
    </cofactor>
</comment>
<proteinExistence type="inferred from homology"/>
<dbReference type="UniPathway" id="UPA00135">
    <property type="reaction ID" value="UER00197"/>
</dbReference>
<dbReference type="Gene3D" id="3.40.640.10">
    <property type="entry name" value="Type I PLP-dependent aspartate aminotransferase-like (Major domain)"/>
    <property type="match status" value="1"/>
</dbReference>
<protein>
    <recommendedName>
        <fullName evidence="4">phosphoserine transaminase</fullName>
        <ecNumber evidence="4">2.6.1.52</ecNumber>
    </recommendedName>
</protein>
<evidence type="ECO:0000256" key="6">
    <source>
        <dbReference type="ARBA" id="ARBA00022576"/>
    </source>
</evidence>
<evidence type="ECO:0000256" key="11">
    <source>
        <dbReference type="ARBA" id="ARBA00049007"/>
    </source>
</evidence>
<dbReference type="GO" id="GO:0008453">
    <property type="term" value="F:alanine-glyoxylate transaminase activity"/>
    <property type="evidence" value="ECO:0007669"/>
    <property type="project" value="TreeGrafter"/>
</dbReference>
<evidence type="ECO:0000256" key="5">
    <source>
        <dbReference type="ARBA" id="ARBA00022490"/>
    </source>
</evidence>
<dbReference type="AlphaFoldDB" id="A0A6L3YMY1"/>
<dbReference type="RefSeq" id="WP_151652021.1">
    <property type="nucleotide sequence ID" value="NZ_WBVX01000013.1"/>
</dbReference>
<dbReference type="PANTHER" id="PTHR21152:SF40">
    <property type="entry name" value="ALANINE--GLYOXYLATE AMINOTRANSFERASE"/>
    <property type="match status" value="1"/>
</dbReference>
<feature type="compositionally biased region" description="Basic residues" evidence="12">
    <location>
        <begin position="1"/>
        <end position="12"/>
    </location>
</feature>
<reference evidence="13 14" key="1">
    <citation type="submission" date="2019-09" db="EMBL/GenBank/DDBJ databases">
        <title>Taxonomic organization of the family Brucellaceae based on a phylogenomic approach.</title>
        <authorList>
            <person name="Leclercq S."/>
            <person name="Cloeckaert A."/>
            <person name="Zygmunt M.S."/>
        </authorList>
    </citation>
    <scope>NUCLEOTIDE SEQUENCE [LARGE SCALE GENOMIC DNA]</scope>
    <source>
        <strain evidence="13 14">WS1830</strain>
    </source>
</reference>
<comment type="catalytic activity">
    <reaction evidence="11">
        <text>O-phospho-L-serine + 2-oxoglutarate = 3-phosphooxypyruvate + L-glutamate</text>
        <dbReference type="Rhea" id="RHEA:14329"/>
        <dbReference type="ChEBI" id="CHEBI:16810"/>
        <dbReference type="ChEBI" id="CHEBI:18110"/>
        <dbReference type="ChEBI" id="CHEBI:29985"/>
        <dbReference type="ChEBI" id="CHEBI:57524"/>
        <dbReference type="EC" id="2.6.1.52"/>
    </reaction>
</comment>
<evidence type="ECO:0000313" key="14">
    <source>
        <dbReference type="Proteomes" id="UP000481643"/>
    </source>
</evidence>